<accession>A0A8J2M548</accession>
<evidence type="ECO:0008006" key="8">
    <source>
        <dbReference type="Google" id="ProtNLM"/>
    </source>
</evidence>
<feature type="signal peptide" evidence="5">
    <location>
        <begin position="1"/>
        <end position="18"/>
    </location>
</feature>
<comment type="caution">
    <text evidence="6">The sequence shown here is derived from an EMBL/GenBank/DDBJ whole genome shotgun (WGS) entry which is preliminary data.</text>
</comment>
<dbReference type="GO" id="GO:0005576">
    <property type="term" value="C:extracellular region"/>
    <property type="evidence" value="ECO:0007669"/>
    <property type="project" value="UniProtKB-SubCell"/>
</dbReference>
<evidence type="ECO:0000313" key="6">
    <source>
        <dbReference type="EMBL" id="CAG9540160.1"/>
    </source>
</evidence>
<comment type="subcellular location">
    <subcellularLocation>
        <location evidence="1">Secreted</location>
    </subcellularLocation>
</comment>
<name>A0A8J2M548_9BILA</name>
<dbReference type="Gene3D" id="2.60.40.3330">
    <property type="match status" value="1"/>
</dbReference>
<keyword evidence="3" id="KW-0964">Secreted</keyword>
<evidence type="ECO:0000256" key="4">
    <source>
        <dbReference type="ARBA" id="ARBA00022729"/>
    </source>
</evidence>
<evidence type="ECO:0000313" key="7">
    <source>
        <dbReference type="Proteomes" id="UP000746747"/>
    </source>
</evidence>
<feature type="chain" id="PRO_5035308786" description="Transthyretin-like family protein" evidence="5">
    <location>
        <begin position="19"/>
        <end position="154"/>
    </location>
</feature>
<protein>
    <recommendedName>
        <fullName evidence="8">Transthyretin-like family protein</fullName>
    </recommendedName>
</protein>
<reference evidence="6" key="1">
    <citation type="submission" date="2021-09" db="EMBL/GenBank/DDBJ databases">
        <authorList>
            <consortium name="Pathogen Informatics"/>
        </authorList>
    </citation>
    <scope>NUCLEOTIDE SEQUENCE</scope>
</reference>
<evidence type="ECO:0000256" key="5">
    <source>
        <dbReference type="SAM" id="SignalP"/>
    </source>
</evidence>
<gene>
    <name evidence="6" type="ORF">CJOHNSTONI_LOCUS9699</name>
</gene>
<dbReference type="Proteomes" id="UP000746747">
    <property type="component" value="Unassembled WGS sequence"/>
</dbReference>
<dbReference type="PANTHER" id="PTHR21700">
    <property type="entry name" value="TRANSTHYRETIN-LIKE FAMILY PROTEIN-RELATED"/>
    <property type="match status" value="1"/>
</dbReference>
<proteinExistence type="inferred from homology"/>
<dbReference type="InterPro" id="IPR038479">
    <property type="entry name" value="Transthyretin-like_sf"/>
</dbReference>
<dbReference type="InterPro" id="IPR001534">
    <property type="entry name" value="Transthyretin-like"/>
</dbReference>
<keyword evidence="7" id="KW-1185">Reference proteome</keyword>
<dbReference type="Pfam" id="PF01060">
    <property type="entry name" value="TTR-52"/>
    <property type="match status" value="1"/>
</dbReference>
<evidence type="ECO:0000256" key="3">
    <source>
        <dbReference type="ARBA" id="ARBA00022525"/>
    </source>
</evidence>
<evidence type="ECO:0000256" key="1">
    <source>
        <dbReference type="ARBA" id="ARBA00004613"/>
    </source>
</evidence>
<sequence>MRHEISLFLLLLFPAIIAFRSLKIERKQSIAVKGVLMCNNEPAVNVKVKLYNHGQGRYVKDFMDEGTTNSEGHFVLKGHEISIIDIKPVLELYHDCGDENSANGLVFFPWCLKKFSILIPNGFVSEGSEPKNTFDTGTLNLASKFFDEGRKCVN</sequence>
<dbReference type="EMBL" id="CAKAEH010001903">
    <property type="protein sequence ID" value="CAG9540160.1"/>
    <property type="molecule type" value="Genomic_DNA"/>
</dbReference>
<dbReference type="GO" id="GO:0009986">
    <property type="term" value="C:cell surface"/>
    <property type="evidence" value="ECO:0007669"/>
    <property type="project" value="InterPro"/>
</dbReference>
<comment type="similarity">
    <text evidence="2">Belongs to the nematode transthyretin-like family.</text>
</comment>
<organism evidence="6 7">
    <name type="scientific">Cercopithifilaria johnstoni</name>
    <dbReference type="NCBI Taxonomy" id="2874296"/>
    <lineage>
        <taxon>Eukaryota</taxon>
        <taxon>Metazoa</taxon>
        <taxon>Ecdysozoa</taxon>
        <taxon>Nematoda</taxon>
        <taxon>Chromadorea</taxon>
        <taxon>Rhabditida</taxon>
        <taxon>Spirurina</taxon>
        <taxon>Spiruromorpha</taxon>
        <taxon>Filarioidea</taxon>
        <taxon>Onchocercidae</taxon>
        <taxon>Cercopithifilaria</taxon>
    </lineage>
</organism>
<keyword evidence="4 5" id="KW-0732">Signal</keyword>
<dbReference type="AlphaFoldDB" id="A0A8J2M548"/>
<dbReference type="OrthoDB" id="5912452at2759"/>
<evidence type="ECO:0000256" key="2">
    <source>
        <dbReference type="ARBA" id="ARBA00010112"/>
    </source>
</evidence>